<feature type="chain" id="PRO_5046046491" description="Extracellular protein" evidence="1">
    <location>
        <begin position="33"/>
        <end position="235"/>
    </location>
</feature>
<evidence type="ECO:0008006" key="4">
    <source>
        <dbReference type="Google" id="ProtNLM"/>
    </source>
</evidence>
<dbReference type="RefSeq" id="WP_137639530.1">
    <property type="nucleotide sequence ID" value="NZ_BJDK01000007.1"/>
</dbReference>
<reference evidence="3" key="1">
    <citation type="journal article" date="2019" name="Int. J. Syst. Evol. Microbiol.">
        <title>The Global Catalogue of Microorganisms (GCM) 10K type strain sequencing project: providing services to taxonomists for standard genome sequencing and annotation.</title>
        <authorList>
            <consortium name="The Broad Institute Genomics Platform"/>
            <consortium name="The Broad Institute Genome Sequencing Center for Infectious Disease"/>
            <person name="Wu L."/>
            <person name="Ma J."/>
        </authorList>
    </citation>
    <scope>NUCLEOTIDE SEQUENCE [LARGE SCALE GENOMIC DNA]</scope>
    <source>
        <strain evidence="3">CCM 8932</strain>
    </source>
</reference>
<organism evidence="2 3">
    <name type="scientific">Lactiplantibacillus dongliensis</name>
    <dbReference type="NCBI Taxonomy" id="2559919"/>
    <lineage>
        <taxon>Bacteria</taxon>
        <taxon>Bacillati</taxon>
        <taxon>Bacillota</taxon>
        <taxon>Bacilli</taxon>
        <taxon>Lactobacillales</taxon>
        <taxon>Lactobacillaceae</taxon>
        <taxon>Lactiplantibacillus</taxon>
    </lineage>
</organism>
<dbReference type="Proteomes" id="UP001596253">
    <property type="component" value="Unassembled WGS sequence"/>
</dbReference>
<sequence>MKKINALIATAALALPLAAAPLAPATTLIANAATVKKATPATTTTYTLKKATSIKKTAYHAKKAGDKYKIEFAADRATAKVSKSKTKLSTKKTYTTSKTIELLSNKKGAKEVKYLHLKNDKGEFAGWVKASEMTKGALGSKTPAKAKATKLTLTKKAKTIKKAYTATKKGEFAKAVFAKDGKTATLTKAGTLTSGKKYDATKSIYAKTSTKATAHEYVLLKDAGWTLATNLKAAK</sequence>
<gene>
    <name evidence="2" type="ORF">ACFP3T_09460</name>
</gene>
<proteinExistence type="predicted"/>
<evidence type="ECO:0000256" key="1">
    <source>
        <dbReference type="SAM" id="SignalP"/>
    </source>
</evidence>
<comment type="caution">
    <text evidence="2">The sequence shown here is derived from an EMBL/GenBank/DDBJ whole genome shotgun (WGS) entry which is preliminary data.</text>
</comment>
<accession>A0ABW1R4S9</accession>
<keyword evidence="1" id="KW-0732">Signal</keyword>
<evidence type="ECO:0000313" key="2">
    <source>
        <dbReference type="EMBL" id="MFC6164894.1"/>
    </source>
</evidence>
<keyword evidence="3" id="KW-1185">Reference proteome</keyword>
<dbReference type="EMBL" id="JBHSSD010000040">
    <property type="protein sequence ID" value="MFC6164894.1"/>
    <property type="molecule type" value="Genomic_DNA"/>
</dbReference>
<name>A0ABW1R4S9_9LACO</name>
<evidence type="ECO:0000313" key="3">
    <source>
        <dbReference type="Proteomes" id="UP001596253"/>
    </source>
</evidence>
<protein>
    <recommendedName>
        <fullName evidence="4">Extracellular protein</fullName>
    </recommendedName>
</protein>
<feature type="signal peptide" evidence="1">
    <location>
        <begin position="1"/>
        <end position="32"/>
    </location>
</feature>